<evidence type="ECO:0000256" key="1">
    <source>
        <dbReference type="SAM" id="MobiDB-lite"/>
    </source>
</evidence>
<dbReference type="InParanoid" id="A0A1D6EFD4"/>
<feature type="region of interest" description="Disordered" evidence="1">
    <location>
        <begin position="50"/>
        <end position="70"/>
    </location>
</feature>
<protein>
    <submittedName>
        <fullName evidence="2">Uncharacterized protein</fullName>
    </submittedName>
</protein>
<gene>
    <name evidence="2" type="ORF">ZEAMMB73_Zm00001d004436</name>
</gene>
<proteinExistence type="predicted"/>
<feature type="compositionally biased region" description="Polar residues" evidence="1">
    <location>
        <begin position="51"/>
        <end position="60"/>
    </location>
</feature>
<reference evidence="2" key="1">
    <citation type="submission" date="2015-12" db="EMBL/GenBank/DDBJ databases">
        <title>Update maize B73 reference genome by single molecule sequencing technologies.</title>
        <authorList>
            <consortium name="Maize Genome Sequencing Project"/>
            <person name="Ware D."/>
        </authorList>
    </citation>
    <scope>NUCLEOTIDE SEQUENCE [LARGE SCALE GENOMIC DNA]</scope>
    <source>
        <tissue evidence="2">Seedling</tissue>
    </source>
</reference>
<accession>A0A1D6EFD4</accession>
<dbReference type="AlphaFoldDB" id="A0A1D6EFD4"/>
<dbReference type="EMBL" id="CM007648">
    <property type="protein sequence ID" value="ONM18904.1"/>
    <property type="molecule type" value="Genomic_DNA"/>
</dbReference>
<name>A0A1D6EFD4_MAIZE</name>
<organism evidence="2">
    <name type="scientific">Zea mays</name>
    <name type="common">Maize</name>
    <dbReference type="NCBI Taxonomy" id="4577"/>
    <lineage>
        <taxon>Eukaryota</taxon>
        <taxon>Viridiplantae</taxon>
        <taxon>Streptophyta</taxon>
        <taxon>Embryophyta</taxon>
        <taxon>Tracheophyta</taxon>
        <taxon>Spermatophyta</taxon>
        <taxon>Magnoliopsida</taxon>
        <taxon>Liliopsida</taxon>
        <taxon>Poales</taxon>
        <taxon>Poaceae</taxon>
        <taxon>PACMAD clade</taxon>
        <taxon>Panicoideae</taxon>
        <taxon>Andropogonodae</taxon>
        <taxon>Andropogoneae</taxon>
        <taxon>Tripsacinae</taxon>
        <taxon>Zea</taxon>
    </lineage>
</organism>
<evidence type="ECO:0000313" key="2">
    <source>
        <dbReference type="EMBL" id="ONM18904.1"/>
    </source>
</evidence>
<sequence length="229" mass="25675">MSVIPRCFTIHRPFSLMQLEQEHACSSCSSIPTNQQLEKSSAGVRIEPKGVNSSRSIDIDQQSEKHKSMSRVSASVERELVHEQPTDDDASALAYLVRRRCPNTYLFFYGHALEDRVVRMTFIAKPTYSSRRKYLNDLLDADLVSLSRGDRKRWHNMRAAAEAAAEAAAQAARLLLRLSLLTMQAMKTKPDGAAGSVCSLELQSLIYFLLILDLVNLGHCAYHAECLVF</sequence>